<gene>
    <name evidence="6" type="ORF">CLV91_0485</name>
</gene>
<dbReference type="PANTHER" id="PTHR30246:SF1">
    <property type="entry name" value="2-DEHYDRO-3-DEOXY-6-PHOSPHOGALACTONATE ALDOLASE-RELATED"/>
    <property type="match status" value="1"/>
</dbReference>
<sequence>MKREEILEIIKDSKIVVVIRMKEQQQVAKVIDALVKGGIKTLEVTSNTPGYLEEISKARTKYPNTLIGAGTVTNANKAKDSVNAGAQFLVTPNTNIETIKVAHENNIPVLMGAITPSEISMAAEAGADIVKIFPAGAMGIKYFKAVKAPLSDIPLFAVGGIDENSAADWITAGAEGLGIGGGLTKVVNSESDFNDIVTLSKKYLSILNEK</sequence>
<dbReference type="AlphaFoldDB" id="A0A495EC21"/>
<keyword evidence="5" id="KW-0119">Carbohydrate metabolism</keyword>
<evidence type="ECO:0000313" key="7">
    <source>
        <dbReference type="Proteomes" id="UP000269412"/>
    </source>
</evidence>
<evidence type="ECO:0000256" key="5">
    <source>
        <dbReference type="ARBA" id="ARBA00023277"/>
    </source>
</evidence>
<comment type="similarity">
    <text evidence="2">Belongs to the KHG/KDPG aldolase family.</text>
</comment>
<protein>
    <submittedName>
        <fullName evidence="6">2-dehydro-3-deoxyphosphogluconate aldolase/(4S)-4-hydroxy-2-oxoglutarate aldolase</fullName>
    </submittedName>
</protein>
<dbReference type="NCBIfam" id="TIGR01182">
    <property type="entry name" value="eda"/>
    <property type="match status" value="1"/>
</dbReference>
<keyword evidence="4" id="KW-0456">Lyase</keyword>
<dbReference type="Gene3D" id="3.20.20.70">
    <property type="entry name" value="Aldolase class I"/>
    <property type="match status" value="1"/>
</dbReference>
<reference evidence="6 7" key="1">
    <citation type="submission" date="2018-10" db="EMBL/GenBank/DDBJ databases">
        <title>Genomic Encyclopedia of Archaeal and Bacterial Type Strains, Phase II (KMG-II): from individual species to whole genera.</title>
        <authorList>
            <person name="Goeker M."/>
        </authorList>
    </citation>
    <scope>NUCLEOTIDE SEQUENCE [LARGE SCALE GENOMIC DNA]</scope>
    <source>
        <strain evidence="6 7">DSM 25230</strain>
    </source>
</reference>
<dbReference type="Proteomes" id="UP000269412">
    <property type="component" value="Unassembled WGS sequence"/>
</dbReference>
<dbReference type="CDD" id="cd00452">
    <property type="entry name" value="KDPG_aldolase"/>
    <property type="match status" value="1"/>
</dbReference>
<dbReference type="GO" id="GO:0016829">
    <property type="term" value="F:lyase activity"/>
    <property type="evidence" value="ECO:0007669"/>
    <property type="project" value="UniProtKB-KW"/>
</dbReference>
<evidence type="ECO:0000256" key="3">
    <source>
        <dbReference type="ARBA" id="ARBA00011233"/>
    </source>
</evidence>
<dbReference type="InterPro" id="IPR000887">
    <property type="entry name" value="Aldlse_KDPG_KHG"/>
</dbReference>
<dbReference type="SUPFAM" id="SSF51569">
    <property type="entry name" value="Aldolase"/>
    <property type="match status" value="1"/>
</dbReference>
<accession>A0A495EC21</accession>
<evidence type="ECO:0000256" key="4">
    <source>
        <dbReference type="ARBA" id="ARBA00023239"/>
    </source>
</evidence>
<comment type="subunit">
    <text evidence="3">Homotrimer.</text>
</comment>
<dbReference type="InterPro" id="IPR013785">
    <property type="entry name" value="Aldolase_TIM"/>
</dbReference>
<organism evidence="6 7">
    <name type="scientific">Maribacter vaceletii</name>
    <dbReference type="NCBI Taxonomy" id="1206816"/>
    <lineage>
        <taxon>Bacteria</taxon>
        <taxon>Pseudomonadati</taxon>
        <taxon>Bacteroidota</taxon>
        <taxon>Flavobacteriia</taxon>
        <taxon>Flavobacteriales</taxon>
        <taxon>Flavobacteriaceae</taxon>
        <taxon>Maribacter</taxon>
    </lineage>
</organism>
<dbReference type="PANTHER" id="PTHR30246">
    <property type="entry name" value="2-KETO-3-DEOXY-6-PHOSPHOGLUCONATE ALDOLASE"/>
    <property type="match status" value="1"/>
</dbReference>
<name>A0A495EC21_9FLAO</name>
<proteinExistence type="inferred from homology"/>
<evidence type="ECO:0000313" key="6">
    <source>
        <dbReference type="EMBL" id="RKR14410.1"/>
    </source>
</evidence>
<evidence type="ECO:0000256" key="1">
    <source>
        <dbReference type="ARBA" id="ARBA00004761"/>
    </source>
</evidence>
<dbReference type="EMBL" id="RBIQ01000007">
    <property type="protein sequence ID" value="RKR14410.1"/>
    <property type="molecule type" value="Genomic_DNA"/>
</dbReference>
<dbReference type="RefSeq" id="WP_121063599.1">
    <property type="nucleotide sequence ID" value="NZ_RBIQ01000007.1"/>
</dbReference>
<comment type="caution">
    <text evidence="6">The sequence shown here is derived from an EMBL/GenBank/DDBJ whole genome shotgun (WGS) entry which is preliminary data.</text>
</comment>
<keyword evidence="7" id="KW-1185">Reference proteome</keyword>
<evidence type="ECO:0000256" key="2">
    <source>
        <dbReference type="ARBA" id="ARBA00006906"/>
    </source>
</evidence>
<dbReference type="Pfam" id="PF01081">
    <property type="entry name" value="Aldolase"/>
    <property type="match status" value="1"/>
</dbReference>
<comment type="pathway">
    <text evidence="1">Carbohydrate acid metabolism.</text>
</comment>
<dbReference type="OrthoDB" id="9802667at2"/>